<gene>
    <name evidence="1" type="ORF">R1flu_015436</name>
</gene>
<protein>
    <submittedName>
        <fullName evidence="1">Uncharacterized protein</fullName>
    </submittedName>
</protein>
<name>A0ABD1YJC5_9MARC</name>
<proteinExistence type="predicted"/>
<organism evidence="1 2">
    <name type="scientific">Riccia fluitans</name>
    <dbReference type="NCBI Taxonomy" id="41844"/>
    <lineage>
        <taxon>Eukaryota</taxon>
        <taxon>Viridiplantae</taxon>
        <taxon>Streptophyta</taxon>
        <taxon>Embryophyta</taxon>
        <taxon>Marchantiophyta</taxon>
        <taxon>Marchantiopsida</taxon>
        <taxon>Marchantiidae</taxon>
        <taxon>Marchantiales</taxon>
        <taxon>Ricciaceae</taxon>
        <taxon>Riccia</taxon>
    </lineage>
</organism>
<evidence type="ECO:0000313" key="2">
    <source>
        <dbReference type="Proteomes" id="UP001605036"/>
    </source>
</evidence>
<dbReference type="AlphaFoldDB" id="A0ABD1YJC5"/>
<accession>A0ABD1YJC5</accession>
<evidence type="ECO:0000313" key="1">
    <source>
        <dbReference type="EMBL" id="KAL2630750.1"/>
    </source>
</evidence>
<comment type="caution">
    <text evidence="1">The sequence shown here is derived from an EMBL/GenBank/DDBJ whole genome shotgun (WGS) entry which is preliminary data.</text>
</comment>
<reference evidence="1 2" key="1">
    <citation type="submission" date="2024-09" db="EMBL/GenBank/DDBJ databases">
        <title>Chromosome-scale assembly of Riccia fluitans.</title>
        <authorList>
            <person name="Paukszto L."/>
            <person name="Sawicki J."/>
            <person name="Karawczyk K."/>
            <person name="Piernik-Szablinska J."/>
            <person name="Szczecinska M."/>
            <person name="Mazdziarz M."/>
        </authorList>
    </citation>
    <scope>NUCLEOTIDE SEQUENCE [LARGE SCALE GENOMIC DNA]</scope>
    <source>
        <strain evidence="1">Rf_01</strain>
        <tissue evidence="1">Aerial parts of the thallus</tissue>
    </source>
</reference>
<sequence length="76" mass="8322">MESALRMTGVEQQRSGIPCRGLFLTFPIWQGANRSCIGKRPGRKDGEGFRMGDGNSYKIVAVENSASKVVDKGENM</sequence>
<dbReference type="EMBL" id="JBHFFA010000004">
    <property type="protein sequence ID" value="KAL2630750.1"/>
    <property type="molecule type" value="Genomic_DNA"/>
</dbReference>
<dbReference type="Proteomes" id="UP001605036">
    <property type="component" value="Unassembled WGS sequence"/>
</dbReference>
<keyword evidence="2" id="KW-1185">Reference proteome</keyword>